<proteinExistence type="inferred from homology"/>
<dbReference type="PANTHER" id="PTHR15893">
    <property type="entry name" value="RIBOSOMAL PROTEIN L27"/>
    <property type="match status" value="1"/>
</dbReference>
<evidence type="ECO:0000313" key="8">
    <source>
        <dbReference type="Proteomes" id="UP000179003"/>
    </source>
</evidence>
<organism evidence="7 8">
    <name type="scientific">Candidatus Campbellbacteria bacterium RIFOXYC2_FULL_35_25</name>
    <dbReference type="NCBI Taxonomy" id="1797582"/>
    <lineage>
        <taxon>Bacteria</taxon>
        <taxon>Candidatus Campbelliibacteriota</taxon>
    </lineage>
</organism>
<dbReference type="Proteomes" id="UP000179003">
    <property type="component" value="Unassembled WGS sequence"/>
</dbReference>
<feature type="region of interest" description="Disordered" evidence="6">
    <location>
        <begin position="1"/>
        <end position="20"/>
    </location>
</feature>
<dbReference type="GO" id="GO:0022625">
    <property type="term" value="C:cytosolic large ribosomal subunit"/>
    <property type="evidence" value="ECO:0007669"/>
    <property type="project" value="TreeGrafter"/>
</dbReference>
<protein>
    <recommendedName>
        <fullName evidence="4">Large ribosomal subunit protein bL27</fullName>
    </recommendedName>
    <alternativeName>
        <fullName evidence="5">50S ribosomal protein L27</fullName>
    </alternativeName>
</protein>
<dbReference type="GO" id="GO:0003735">
    <property type="term" value="F:structural constituent of ribosome"/>
    <property type="evidence" value="ECO:0007669"/>
    <property type="project" value="InterPro"/>
</dbReference>
<keyword evidence="2 7" id="KW-0689">Ribosomal protein</keyword>
<evidence type="ECO:0000256" key="3">
    <source>
        <dbReference type="ARBA" id="ARBA00023274"/>
    </source>
</evidence>
<evidence type="ECO:0000256" key="2">
    <source>
        <dbReference type="ARBA" id="ARBA00022980"/>
    </source>
</evidence>
<dbReference type="SUPFAM" id="SSF110324">
    <property type="entry name" value="Ribosomal L27 protein-like"/>
    <property type="match status" value="1"/>
</dbReference>
<dbReference type="FunFam" id="2.40.50.100:FF:000060">
    <property type="entry name" value="Apicoplast ribosomal protein L27"/>
    <property type="match status" value="1"/>
</dbReference>
<sequence length="90" mass="9740">MAHRKAGGSAKNLRDSNPKYLGTKLYDGQTAKVGSILVRQRGTKILPGTNVAVGKDHTLFAMKEGTVKFGKKRKANFDGSVKIRKVANIV</sequence>
<accession>A0A1F5EJB8</accession>
<evidence type="ECO:0000256" key="4">
    <source>
        <dbReference type="ARBA" id="ARBA00035175"/>
    </source>
</evidence>
<reference evidence="7 8" key="1">
    <citation type="journal article" date="2016" name="Nat. Commun.">
        <title>Thousands of microbial genomes shed light on interconnected biogeochemical processes in an aquifer system.</title>
        <authorList>
            <person name="Anantharaman K."/>
            <person name="Brown C.T."/>
            <person name="Hug L.A."/>
            <person name="Sharon I."/>
            <person name="Castelle C.J."/>
            <person name="Probst A.J."/>
            <person name="Thomas B.C."/>
            <person name="Singh A."/>
            <person name="Wilkins M.J."/>
            <person name="Karaoz U."/>
            <person name="Brodie E.L."/>
            <person name="Williams K.H."/>
            <person name="Hubbard S.S."/>
            <person name="Banfield J.F."/>
        </authorList>
    </citation>
    <scope>NUCLEOTIDE SEQUENCE [LARGE SCALE GENOMIC DNA]</scope>
</reference>
<dbReference type="STRING" id="1797582.A2442_02905"/>
<dbReference type="PROSITE" id="PS00831">
    <property type="entry name" value="RIBOSOMAL_L27"/>
    <property type="match status" value="1"/>
</dbReference>
<dbReference type="PRINTS" id="PR00063">
    <property type="entry name" value="RIBOSOMALL27"/>
</dbReference>
<keyword evidence="3" id="KW-0687">Ribonucleoprotein</keyword>
<dbReference type="NCBIfam" id="TIGR00062">
    <property type="entry name" value="L27"/>
    <property type="match status" value="1"/>
</dbReference>
<dbReference type="PANTHER" id="PTHR15893:SF0">
    <property type="entry name" value="LARGE RIBOSOMAL SUBUNIT PROTEIN BL27M"/>
    <property type="match status" value="1"/>
</dbReference>
<evidence type="ECO:0000256" key="6">
    <source>
        <dbReference type="SAM" id="MobiDB-lite"/>
    </source>
</evidence>
<dbReference type="InterPro" id="IPR018261">
    <property type="entry name" value="Ribosomal_bL27_CS"/>
</dbReference>
<comment type="similarity">
    <text evidence="1">Belongs to the bacterial ribosomal protein bL27 family.</text>
</comment>
<dbReference type="InterPro" id="IPR001684">
    <property type="entry name" value="Ribosomal_bL27"/>
</dbReference>
<gene>
    <name evidence="7" type="ORF">A2442_02905</name>
</gene>
<dbReference type="Gene3D" id="2.40.50.100">
    <property type="match status" value="1"/>
</dbReference>
<dbReference type="AlphaFoldDB" id="A0A1F5EJB8"/>
<evidence type="ECO:0000256" key="5">
    <source>
        <dbReference type="ARBA" id="ARBA00035477"/>
    </source>
</evidence>
<dbReference type="Pfam" id="PF01016">
    <property type="entry name" value="Ribosomal_L27"/>
    <property type="match status" value="1"/>
</dbReference>
<evidence type="ECO:0000256" key="1">
    <source>
        <dbReference type="ARBA" id="ARBA00010797"/>
    </source>
</evidence>
<name>A0A1F5EJB8_9BACT</name>
<dbReference type="EMBL" id="MFAE01000005">
    <property type="protein sequence ID" value="OGD67430.1"/>
    <property type="molecule type" value="Genomic_DNA"/>
</dbReference>
<comment type="caution">
    <text evidence="7">The sequence shown here is derived from an EMBL/GenBank/DDBJ whole genome shotgun (WGS) entry which is preliminary data.</text>
</comment>
<dbReference type="GO" id="GO:0006412">
    <property type="term" value="P:translation"/>
    <property type="evidence" value="ECO:0007669"/>
    <property type="project" value="InterPro"/>
</dbReference>
<evidence type="ECO:0000313" key="7">
    <source>
        <dbReference type="EMBL" id="OGD67430.1"/>
    </source>
</evidence>